<dbReference type="Proteomes" id="UP000054621">
    <property type="component" value="Unassembled WGS sequence"/>
</dbReference>
<dbReference type="Gene3D" id="1.25.40.10">
    <property type="entry name" value="Tetratricopeptide repeat domain"/>
    <property type="match status" value="1"/>
</dbReference>
<dbReference type="RefSeq" id="WP_027270816.1">
    <property type="nucleotide sequence ID" value="NZ_CAAAJE010000010.1"/>
</dbReference>
<accession>A0A0W0YM16</accession>
<reference evidence="1 2" key="1">
    <citation type="submission" date="2015-11" db="EMBL/GenBank/DDBJ databases">
        <title>Genomic analysis of 38 Legionella species identifies large and diverse effector repertoires.</title>
        <authorList>
            <person name="Burstein D."/>
            <person name="Amaro F."/>
            <person name="Zusman T."/>
            <person name="Lifshitz Z."/>
            <person name="Cohen O."/>
            <person name="Gilbert J.A."/>
            <person name="Pupko T."/>
            <person name="Shuman H.A."/>
            <person name="Segal G."/>
        </authorList>
    </citation>
    <scope>NUCLEOTIDE SEQUENCE [LARGE SCALE GENOMIC DNA]</scope>
    <source>
        <strain evidence="1 2">Mt.St.Helens-4</strain>
    </source>
</reference>
<dbReference type="EMBL" id="LNYV01000015">
    <property type="protein sequence ID" value="KTD57980.1"/>
    <property type="molecule type" value="Genomic_DNA"/>
</dbReference>
<dbReference type="STRING" id="28087.Lsai_1502"/>
<dbReference type="PATRIC" id="fig|28087.4.peg.1612"/>
<protein>
    <submittedName>
        <fullName evidence="1">Dot/Icm secretion system substrate</fullName>
    </submittedName>
</protein>
<dbReference type="InterPro" id="IPR011990">
    <property type="entry name" value="TPR-like_helical_dom_sf"/>
</dbReference>
<dbReference type="OrthoDB" id="5645462at2"/>
<dbReference type="SUPFAM" id="SSF81901">
    <property type="entry name" value="HCP-like"/>
    <property type="match status" value="1"/>
</dbReference>
<evidence type="ECO:0000313" key="2">
    <source>
        <dbReference type="Proteomes" id="UP000054621"/>
    </source>
</evidence>
<comment type="caution">
    <text evidence="1">The sequence shown here is derived from an EMBL/GenBank/DDBJ whole genome shotgun (WGS) entry which is preliminary data.</text>
</comment>
<proteinExistence type="predicted"/>
<name>A0A0W0YM16_9GAMM</name>
<dbReference type="eggNOG" id="ENOG5031E3S">
    <property type="taxonomic scope" value="Bacteria"/>
</dbReference>
<dbReference type="AlphaFoldDB" id="A0A0W0YM16"/>
<organism evidence="1 2">
    <name type="scientific">Legionella sainthelensi</name>
    <dbReference type="NCBI Taxonomy" id="28087"/>
    <lineage>
        <taxon>Bacteria</taxon>
        <taxon>Pseudomonadati</taxon>
        <taxon>Pseudomonadota</taxon>
        <taxon>Gammaproteobacteria</taxon>
        <taxon>Legionellales</taxon>
        <taxon>Legionellaceae</taxon>
        <taxon>Legionella</taxon>
    </lineage>
</organism>
<gene>
    <name evidence="1" type="ORF">Lsai_1502</name>
</gene>
<sequence>MATSSNEFAALVNKLHESPNDPAIKAAVVQHLPKMLVLAQDNPMALYHLAHIYPPNSSQYKQTMRQSANLGCTNAMLVMCQMLAKTDDANDLKKAAHYLGMIQKSNDSYIKEQAQKLVTEHPQLARTMKEHMKPKLYHNNNIHQFFARLPEKEVNNEYIDAVACKI</sequence>
<evidence type="ECO:0000313" key="1">
    <source>
        <dbReference type="EMBL" id="KTD57980.1"/>
    </source>
</evidence>